<accession>A0A1E8GKV4</accession>
<feature type="transmembrane region" description="Helical" evidence="6">
    <location>
        <begin position="50"/>
        <end position="69"/>
    </location>
</feature>
<evidence type="ECO:0000256" key="4">
    <source>
        <dbReference type="ARBA" id="ARBA00023136"/>
    </source>
</evidence>
<dbReference type="Pfam" id="PF05105">
    <property type="entry name" value="Phage_holin_4_1"/>
    <property type="match status" value="1"/>
</dbReference>
<name>A0A1E8GKV4_9LACT</name>
<gene>
    <name evidence="7" type="ORF">BG261_07705</name>
</gene>
<sequence>MDLVFNKTMLVLLTIFAVILTVDYILGSFVAKKHNLYSSEKGNEGLMKKFIAFILFTVVVLVADFADFFNIPSMEEYIRLIKITLPVTIIAYGRKELSSIVANLSIIYEFDVGDFLSKSLSADQELQSKQRRMDNVKLVDKVIEMQLKEKEKINKENIDDSKQ</sequence>
<protein>
    <recommendedName>
        <fullName evidence="9">Holin</fullName>
    </recommendedName>
</protein>
<keyword evidence="3 6" id="KW-1133">Transmembrane helix</keyword>
<evidence type="ECO:0008006" key="9">
    <source>
        <dbReference type="Google" id="ProtNLM"/>
    </source>
</evidence>
<comment type="caution">
    <text evidence="7">The sequence shown here is derived from an EMBL/GenBank/DDBJ whole genome shotgun (WGS) entry which is preliminary data.</text>
</comment>
<feature type="transmembrane region" description="Helical" evidence="6">
    <location>
        <begin position="9"/>
        <end position="30"/>
    </location>
</feature>
<dbReference type="RefSeq" id="WP_070793170.1">
    <property type="nucleotide sequence ID" value="NZ_MKIR01000026.1"/>
</dbReference>
<dbReference type="STRING" id="1859473.BG261_07705"/>
<evidence type="ECO:0000313" key="8">
    <source>
        <dbReference type="Proteomes" id="UP000178622"/>
    </source>
</evidence>
<dbReference type="InterPro" id="IPR006480">
    <property type="entry name" value="Phage_holin_4_1"/>
</dbReference>
<proteinExistence type="inferred from homology"/>
<evidence type="ECO:0000256" key="3">
    <source>
        <dbReference type="ARBA" id="ARBA00022989"/>
    </source>
</evidence>
<keyword evidence="2 6" id="KW-0812">Transmembrane</keyword>
<organism evidence="7 8">
    <name type="scientific">Floricoccus tropicus</name>
    <dbReference type="NCBI Taxonomy" id="1859473"/>
    <lineage>
        <taxon>Bacteria</taxon>
        <taxon>Bacillati</taxon>
        <taxon>Bacillota</taxon>
        <taxon>Bacilli</taxon>
        <taxon>Lactobacillales</taxon>
        <taxon>Streptococcaceae</taxon>
        <taxon>Floricoccus</taxon>
    </lineage>
</organism>
<dbReference type="AlphaFoldDB" id="A0A1E8GKV4"/>
<evidence type="ECO:0000256" key="6">
    <source>
        <dbReference type="SAM" id="Phobius"/>
    </source>
</evidence>
<evidence type="ECO:0000256" key="5">
    <source>
        <dbReference type="ARBA" id="ARBA00023600"/>
    </source>
</evidence>
<evidence type="ECO:0000256" key="1">
    <source>
        <dbReference type="ARBA" id="ARBA00004141"/>
    </source>
</evidence>
<reference evidence="8" key="1">
    <citation type="submission" date="2016-09" db="EMBL/GenBank/DDBJ databases">
        <title>Draft genome sequence of a novel species of the family Streptococcaceae isolated from flowers.</title>
        <authorList>
            <person name="Chuah L.-O."/>
            <person name="Yap K.-P."/>
            <person name="Thong K.L."/>
            <person name="Liong M.T."/>
            <person name="Ahmad R."/>
            <person name="Rusul G."/>
        </authorList>
    </citation>
    <scope>NUCLEOTIDE SEQUENCE [LARGE SCALE GENOMIC DNA]</scope>
    <source>
        <strain evidence="8">DF1</strain>
    </source>
</reference>
<keyword evidence="4 6" id="KW-0472">Membrane</keyword>
<dbReference type="Proteomes" id="UP000178622">
    <property type="component" value="Unassembled WGS sequence"/>
</dbReference>
<keyword evidence="8" id="KW-1185">Reference proteome</keyword>
<comment type="similarity">
    <text evidence="5">Belongs to the bacteriophage holin family. Cp-1 holin subfamily.</text>
</comment>
<evidence type="ECO:0000313" key="7">
    <source>
        <dbReference type="EMBL" id="OFI48158.1"/>
    </source>
</evidence>
<comment type="subcellular location">
    <subcellularLocation>
        <location evidence="1">Membrane</location>
        <topology evidence="1">Multi-pass membrane protein</topology>
    </subcellularLocation>
</comment>
<dbReference type="EMBL" id="MKIR01000026">
    <property type="protein sequence ID" value="OFI48158.1"/>
    <property type="molecule type" value="Genomic_DNA"/>
</dbReference>
<evidence type="ECO:0000256" key="2">
    <source>
        <dbReference type="ARBA" id="ARBA00022692"/>
    </source>
</evidence>
<dbReference type="OrthoDB" id="9832258at2"/>
<dbReference type="GO" id="GO:0016020">
    <property type="term" value="C:membrane"/>
    <property type="evidence" value="ECO:0007669"/>
    <property type="project" value="UniProtKB-SubCell"/>
</dbReference>